<feature type="signal peptide" evidence="2">
    <location>
        <begin position="1"/>
        <end position="16"/>
    </location>
</feature>
<keyword evidence="2" id="KW-0732">Signal</keyword>
<proteinExistence type="predicted"/>
<evidence type="ECO:0000313" key="4">
    <source>
        <dbReference type="Proteomes" id="UP000270342"/>
    </source>
</evidence>
<gene>
    <name evidence="3" type="ORF">D7S86_25245</name>
</gene>
<dbReference type="AlphaFoldDB" id="A0A494X6A1"/>
<evidence type="ECO:0000313" key="3">
    <source>
        <dbReference type="EMBL" id="RKP46227.1"/>
    </source>
</evidence>
<feature type="chain" id="PRO_5019813778" description="Lipoprotein" evidence="2">
    <location>
        <begin position="17"/>
        <end position="136"/>
    </location>
</feature>
<protein>
    <recommendedName>
        <fullName evidence="5">Lipoprotein</fullName>
    </recommendedName>
</protein>
<keyword evidence="4" id="KW-1185">Reference proteome</keyword>
<comment type="caution">
    <text evidence="3">The sequence shown here is derived from an EMBL/GenBank/DDBJ whole genome shotgun (WGS) entry which is preliminary data.</text>
</comment>
<feature type="compositionally biased region" description="Low complexity" evidence="1">
    <location>
        <begin position="27"/>
        <end position="47"/>
    </location>
</feature>
<feature type="region of interest" description="Disordered" evidence="1">
    <location>
        <begin position="114"/>
        <end position="136"/>
    </location>
</feature>
<accession>A0A494X6A1</accession>
<dbReference type="EMBL" id="RBZU01000015">
    <property type="protein sequence ID" value="RKP46227.1"/>
    <property type="molecule type" value="Genomic_DNA"/>
</dbReference>
<sequence>MSFPLCAAILVSGALAGCGDGASVATSQIAPSAAAPSQPAPNASTNSMARASINDPAPALSASHDTDPRSALATNAPIDPPSSPTTMSPGVVASVDPSPLVAHRANFTVFAAQSADNPEVQVQPVVHYAPDTSDTP</sequence>
<reference evidence="3 4" key="1">
    <citation type="submission" date="2018-10" db="EMBL/GenBank/DDBJ databases">
        <title>Robbsia sp. DHC34, isolated from soil.</title>
        <authorList>
            <person name="Gao Z.-H."/>
            <person name="Qiu L.-H."/>
        </authorList>
    </citation>
    <scope>NUCLEOTIDE SEQUENCE [LARGE SCALE GENOMIC DNA]</scope>
    <source>
        <strain evidence="3 4">DHC34</strain>
    </source>
</reference>
<evidence type="ECO:0008006" key="5">
    <source>
        <dbReference type="Google" id="ProtNLM"/>
    </source>
</evidence>
<evidence type="ECO:0000256" key="1">
    <source>
        <dbReference type="SAM" id="MobiDB-lite"/>
    </source>
</evidence>
<organism evidence="3 4">
    <name type="scientific">Pararobbsia silviterrae</name>
    <dbReference type="NCBI Taxonomy" id="1792498"/>
    <lineage>
        <taxon>Bacteria</taxon>
        <taxon>Pseudomonadati</taxon>
        <taxon>Pseudomonadota</taxon>
        <taxon>Betaproteobacteria</taxon>
        <taxon>Burkholderiales</taxon>
        <taxon>Burkholderiaceae</taxon>
        <taxon>Pararobbsia</taxon>
    </lineage>
</organism>
<evidence type="ECO:0000256" key="2">
    <source>
        <dbReference type="SAM" id="SignalP"/>
    </source>
</evidence>
<name>A0A494X6A1_9BURK</name>
<feature type="region of interest" description="Disordered" evidence="1">
    <location>
        <begin position="27"/>
        <end position="95"/>
    </location>
</feature>
<dbReference type="Proteomes" id="UP000270342">
    <property type="component" value="Unassembled WGS sequence"/>
</dbReference>